<dbReference type="Gene3D" id="1.20.1070.10">
    <property type="entry name" value="Rhodopsin 7-helix transmembrane proteins"/>
    <property type="match status" value="1"/>
</dbReference>
<feature type="transmembrane region" description="Helical" evidence="6">
    <location>
        <begin position="262"/>
        <end position="287"/>
    </location>
</feature>
<keyword evidence="4 6" id="KW-0472">Membrane</keyword>
<evidence type="ECO:0000256" key="5">
    <source>
        <dbReference type="SAM" id="MobiDB-lite"/>
    </source>
</evidence>
<evidence type="ECO:0000313" key="9">
    <source>
        <dbReference type="Proteomes" id="UP000623467"/>
    </source>
</evidence>
<feature type="transmembrane region" description="Helical" evidence="6">
    <location>
        <begin position="154"/>
        <end position="172"/>
    </location>
</feature>
<feature type="transmembrane region" description="Helical" evidence="6">
    <location>
        <begin position="206"/>
        <end position="226"/>
    </location>
</feature>
<dbReference type="PROSITE" id="PS50262">
    <property type="entry name" value="G_PROTEIN_RECEP_F1_2"/>
    <property type="match status" value="1"/>
</dbReference>
<evidence type="ECO:0000256" key="3">
    <source>
        <dbReference type="ARBA" id="ARBA00022989"/>
    </source>
</evidence>
<dbReference type="GO" id="GO:0007189">
    <property type="term" value="P:adenylate cyclase-activating G protein-coupled receptor signaling pathway"/>
    <property type="evidence" value="ECO:0007669"/>
    <property type="project" value="TreeGrafter"/>
</dbReference>
<feature type="transmembrane region" description="Helical" evidence="6">
    <location>
        <begin position="78"/>
        <end position="98"/>
    </location>
</feature>
<keyword evidence="2 6" id="KW-0812">Transmembrane</keyword>
<dbReference type="SUPFAM" id="SSF81321">
    <property type="entry name" value="Family A G protein-coupled receptor-like"/>
    <property type="match status" value="1"/>
</dbReference>
<feature type="domain" description="G-protein coupled receptors family 1 profile" evidence="7">
    <location>
        <begin position="59"/>
        <end position="326"/>
    </location>
</feature>
<feature type="region of interest" description="Disordered" evidence="5">
    <location>
        <begin position="365"/>
        <end position="388"/>
    </location>
</feature>
<comment type="subcellular location">
    <subcellularLocation>
        <location evidence="1">Membrane</location>
        <topology evidence="1">Multi-pass membrane protein</topology>
    </subcellularLocation>
</comment>
<evidence type="ECO:0000256" key="4">
    <source>
        <dbReference type="ARBA" id="ARBA00023136"/>
    </source>
</evidence>
<dbReference type="CDD" id="cd00637">
    <property type="entry name" value="7tm_classA_rhodopsin-like"/>
    <property type="match status" value="1"/>
</dbReference>
<evidence type="ECO:0000259" key="7">
    <source>
        <dbReference type="PROSITE" id="PS50262"/>
    </source>
</evidence>
<dbReference type="PANTHER" id="PTHR23112">
    <property type="entry name" value="G PROTEIN-COUPLED RECEPTOR 157-RELATED"/>
    <property type="match status" value="1"/>
</dbReference>
<gene>
    <name evidence="8" type="ORF">MSAN_00063300</name>
</gene>
<feature type="compositionally biased region" description="Basic and acidic residues" evidence="5">
    <location>
        <begin position="407"/>
        <end position="419"/>
    </location>
</feature>
<sequence>MSELVPPGVVCNAEDYAHSLTNQSIHCLTRGESIGLTITAESGLISLCSVLGVLTLIMRNAIRHFRLTRTRPLLHTPTDVLILSLFVADLVQAMGAVMDIRWVNDGKVQVGVYCSAQGIVQQLGETSVAITTLLITIFTFVGVWWRKGLGSTRLAFFLVALVWIFVALFVGIGNATHKDKLYEAPTPYWCWIGQNFLGLRIAGEYVWFWITLLVSLLAYLTLFLWARGNITVSETAWWRCKFHRRGPALKSSPDSSKFARKAAYAMIAYPVSYCILVLPLSIVRWIAFTQGPMPSAATFAVISMYGLSGAVNVALLLKTRPNSVLFGGGDAGRDDDVGRAPSLSPNADVTSTYSEFRVRVPGRGSRESAWRSGDSSRLELGRLPSREDGDWDLAHKVIVVQSQQDDNESRTVGEHVRDD</sequence>
<dbReference type="Proteomes" id="UP000623467">
    <property type="component" value="Unassembled WGS sequence"/>
</dbReference>
<accession>A0A8H6ZHM3</accession>
<dbReference type="GO" id="GO:0005886">
    <property type="term" value="C:plasma membrane"/>
    <property type="evidence" value="ECO:0007669"/>
    <property type="project" value="TreeGrafter"/>
</dbReference>
<dbReference type="GO" id="GO:0004930">
    <property type="term" value="F:G protein-coupled receptor activity"/>
    <property type="evidence" value="ECO:0007669"/>
    <property type="project" value="TreeGrafter"/>
</dbReference>
<dbReference type="EMBL" id="JACAZH010000001">
    <property type="protein sequence ID" value="KAF7376476.1"/>
    <property type="molecule type" value="Genomic_DNA"/>
</dbReference>
<protein>
    <recommendedName>
        <fullName evidence="7">G-protein coupled receptors family 1 profile domain-containing protein</fullName>
    </recommendedName>
</protein>
<feature type="transmembrane region" description="Helical" evidence="6">
    <location>
        <begin position="293"/>
        <end position="317"/>
    </location>
</feature>
<feature type="region of interest" description="Disordered" evidence="5">
    <location>
        <begin position="400"/>
        <end position="419"/>
    </location>
</feature>
<name>A0A8H6ZHM3_9AGAR</name>
<keyword evidence="9" id="KW-1185">Reference proteome</keyword>
<dbReference type="AlphaFoldDB" id="A0A8H6ZHM3"/>
<evidence type="ECO:0000256" key="1">
    <source>
        <dbReference type="ARBA" id="ARBA00004141"/>
    </source>
</evidence>
<organism evidence="8 9">
    <name type="scientific">Mycena sanguinolenta</name>
    <dbReference type="NCBI Taxonomy" id="230812"/>
    <lineage>
        <taxon>Eukaryota</taxon>
        <taxon>Fungi</taxon>
        <taxon>Dikarya</taxon>
        <taxon>Basidiomycota</taxon>
        <taxon>Agaricomycotina</taxon>
        <taxon>Agaricomycetes</taxon>
        <taxon>Agaricomycetidae</taxon>
        <taxon>Agaricales</taxon>
        <taxon>Marasmiineae</taxon>
        <taxon>Mycenaceae</taxon>
        <taxon>Mycena</taxon>
    </lineage>
</organism>
<dbReference type="OrthoDB" id="100006at2759"/>
<evidence type="ECO:0000313" key="8">
    <source>
        <dbReference type="EMBL" id="KAF7376476.1"/>
    </source>
</evidence>
<keyword evidence="3 6" id="KW-1133">Transmembrane helix</keyword>
<comment type="caution">
    <text evidence="8">The sequence shown here is derived from an EMBL/GenBank/DDBJ whole genome shotgun (WGS) entry which is preliminary data.</text>
</comment>
<proteinExistence type="predicted"/>
<feature type="transmembrane region" description="Helical" evidence="6">
    <location>
        <begin position="127"/>
        <end position="145"/>
    </location>
</feature>
<dbReference type="InterPro" id="IPR017452">
    <property type="entry name" value="GPCR_Rhodpsn_7TM"/>
</dbReference>
<feature type="transmembrane region" description="Helical" evidence="6">
    <location>
        <begin position="34"/>
        <end position="57"/>
    </location>
</feature>
<dbReference type="PANTHER" id="PTHR23112:SF37">
    <property type="entry name" value="G PROTEIN-COUPLED RECEPTOR GPR1"/>
    <property type="match status" value="1"/>
</dbReference>
<evidence type="ECO:0000256" key="2">
    <source>
        <dbReference type="ARBA" id="ARBA00022692"/>
    </source>
</evidence>
<reference evidence="8" key="1">
    <citation type="submission" date="2020-05" db="EMBL/GenBank/DDBJ databases">
        <title>Mycena genomes resolve the evolution of fungal bioluminescence.</title>
        <authorList>
            <person name="Tsai I.J."/>
        </authorList>
    </citation>
    <scope>NUCLEOTIDE SEQUENCE</scope>
    <source>
        <strain evidence="8">160909Yilan</strain>
    </source>
</reference>
<evidence type="ECO:0000256" key="6">
    <source>
        <dbReference type="SAM" id="Phobius"/>
    </source>
</evidence>